<reference evidence="2 3" key="1">
    <citation type="submission" date="2015-07" db="EMBL/GenBank/DDBJ databases">
        <title>Whole genome sequence of Herpetosiphon geysericola DSM 7119.</title>
        <authorList>
            <person name="Hemp J."/>
            <person name="Ward L.M."/>
            <person name="Pace L.A."/>
            <person name="Fischer W.W."/>
        </authorList>
    </citation>
    <scope>NUCLEOTIDE SEQUENCE [LARGE SCALE GENOMIC DNA]</scope>
    <source>
        <strain evidence="2 3">DSM 7119</strain>
    </source>
</reference>
<sequence>MNQPFGTVTIAPDVLSAIVSLTAQDVAGVARLGSVPGQQRMGSMLGSGSANADGVAIRVVDDSVSADCYLIAQPDINLLDLGARVQSAVTEALNEMVGMPVRGVNVYIQDVEQNRG</sequence>
<dbReference type="EMBL" id="LGKP01000040">
    <property type="protein sequence ID" value="KPL80147.1"/>
    <property type="molecule type" value="Genomic_DNA"/>
</dbReference>
<evidence type="ECO:0000313" key="2">
    <source>
        <dbReference type="EMBL" id="KPL80147.1"/>
    </source>
</evidence>
<name>A0A0P6XWW8_9CHLR</name>
<evidence type="ECO:0000256" key="1">
    <source>
        <dbReference type="ARBA" id="ARBA00005721"/>
    </source>
</evidence>
<evidence type="ECO:0000313" key="3">
    <source>
        <dbReference type="Proteomes" id="UP000050277"/>
    </source>
</evidence>
<proteinExistence type="inferred from homology"/>
<dbReference type="Pfam" id="PF03780">
    <property type="entry name" value="Asp23"/>
    <property type="match status" value="1"/>
</dbReference>
<dbReference type="PANTHER" id="PTHR34297">
    <property type="entry name" value="HYPOTHETICAL CYTOSOLIC PROTEIN-RELATED"/>
    <property type="match status" value="1"/>
</dbReference>
<comment type="caution">
    <text evidence="2">The sequence shown here is derived from an EMBL/GenBank/DDBJ whole genome shotgun (WGS) entry which is preliminary data.</text>
</comment>
<comment type="similarity">
    <text evidence="1">Belongs to the asp23 family.</text>
</comment>
<dbReference type="RefSeq" id="WP_054537019.1">
    <property type="nucleotide sequence ID" value="NZ_LGKP01000040.1"/>
</dbReference>
<keyword evidence="3" id="KW-1185">Reference proteome</keyword>
<accession>A0A0P6XWW8</accession>
<dbReference type="InterPro" id="IPR005531">
    <property type="entry name" value="Asp23"/>
</dbReference>
<dbReference type="Proteomes" id="UP000050277">
    <property type="component" value="Unassembled WGS sequence"/>
</dbReference>
<protein>
    <recommendedName>
        <fullName evidence="4">Alkaline-shock protein</fullName>
    </recommendedName>
</protein>
<dbReference type="OrthoDB" id="161830at2"/>
<dbReference type="STRING" id="70996.SE18_24050"/>
<evidence type="ECO:0008006" key="4">
    <source>
        <dbReference type="Google" id="ProtNLM"/>
    </source>
</evidence>
<organism evidence="2 3">
    <name type="scientific">Herpetosiphon geysericola</name>
    <dbReference type="NCBI Taxonomy" id="70996"/>
    <lineage>
        <taxon>Bacteria</taxon>
        <taxon>Bacillati</taxon>
        <taxon>Chloroflexota</taxon>
        <taxon>Chloroflexia</taxon>
        <taxon>Herpetosiphonales</taxon>
        <taxon>Herpetosiphonaceae</taxon>
        <taxon>Herpetosiphon</taxon>
    </lineage>
</organism>
<gene>
    <name evidence="2" type="ORF">SE18_24050</name>
</gene>
<dbReference type="AlphaFoldDB" id="A0A0P6XWW8"/>